<feature type="domain" description="Periplasmic binding protein" evidence="4">
    <location>
        <begin position="83"/>
        <end position="310"/>
    </location>
</feature>
<dbReference type="Gene3D" id="3.40.50.2300">
    <property type="match status" value="2"/>
</dbReference>
<dbReference type="AlphaFoldDB" id="A0A6J7J245"/>
<dbReference type="CDD" id="cd01536">
    <property type="entry name" value="PBP1_ABC_sugar_binding-like"/>
    <property type="match status" value="1"/>
</dbReference>
<evidence type="ECO:0000313" key="5">
    <source>
        <dbReference type="EMBL" id="CAB4937186.1"/>
    </source>
</evidence>
<dbReference type="GO" id="GO:0030246">
    <property type="term" value="F:carbohydrate binding"/>
    <property type="evidence" value="ECO:0007669"/>
    <property type="project" value="UniProtKB-ARBA"/>
</dbReference>
<dbReference type="GO" id="GO:0030313">
    <property type="term" value="C:cell envelope"/>
    <property type="evidence" value="ECO:0007669"/>
    <property type="project" value="UniProtKB-SubCell"/>
</dbReference>
<gene>
    <name evidence="5" type="ORF">UFOPK3773_00611</name>
</gene>
<dbReference type="InterPro" id="IPR025997">
    <property type="entry name" value="SBP_2_dom"/>
</dbReference>
<name>A0A6J7J245_9ZZZZ</name>
<dbReference type="EMBL" id="CAFBNF010000046">
    <property type="protein sequence ID" value="CAB4937186.1"/>
    <property type="molecule type" value="Genomic_DNA"/>
</dbReference>
<reference evidence="5" key="1">
    <citation type="submission" date="2020-05" db="EMBL/GenBank/DDBJ databases">
        <authorList>
            <person name="Chiriac C."/>
            <person name="Salcher M."/>
            <person name="Ghai R."/>
            <person name="Kavagutti S V."/>
        </authorList>
    </citation>
    <scope>NUCLEOTIDE SEQUENCE</scope>
</reference>
<dbReference type="Pfam" id="PF13407">
    <property type="entry name" value="Peripla_BP_4"/>
    <property type="match status" value="1"/>
</dbReference>
<dbReference type="SUPFAM" id="SSF53822">
    <property type="entry name" value="Periplasmic binding protein-like I"/>
    <property type="match status" value="1"/>
</dbReference>
<dbReference type="InterPro" id="IPR028082">
    <property type="entry name" value="Peripla_BP_I"/>
</dbReference>
<evidence type="ECO:0000256" key="3">
    <source>
        <dbReference type="ARBA" id="ARBA00022729"/>
    </source>
</evidence>
<protein>
    <submittedName>
        <fullName evidence="5">Unannotated protein</fullName>
    </submittedName>
</protein>
<dbReference type="PANTHER" id="PTHR46847:SF1">
    <property type="entry name" value="D-ALLOSE-BINDING PERIPLASMIC PROTEIN-RELATED"/>
    <property type="match status" value="1"/>
</dbReference>
<keyword evidence="3" id="KW-0732">Signal</keyword>
<evidence type="ECO:0000256" key="1">
    <source>
        <dbReference type="ARBA" id="ARBA00004196"/>
    </source>
</evidence>
<organism evidence="5">
    <name type="scientific">freshwater metagenome</name>
    <dbReference type="NCBI Taxonomy" id="449393"/>
    <lineage>
        <taxon>unclassified sequences</taxon>
        <taxon>metagenomes</taxon>
        <taxon>ecological metagenomes</taxon>
    </lineage>
</organism>
<sequence>MKRKRPGASALRRPALLLGVGVTALTLAACSSSGGGSASSSTAPAPTSASASASESSAAALPAIPKKKVAYVEIFLQAPIEARINASFVAAAEAVGWEVTTTDVAADPQKANDAINSAILQKYDAIVLGSVEPSLVQESLKKAKEANIPIIAIAGESRHDLDSLLSAVYTENDTKLSEPLGAELCANVKPGSEVAIIRFNLFFSGQIRGDTMKAAAEKCGLKVVADPEAEQTLTDSQAKTSAIINQFPNLAAVIPVYDTFTAGAVAAIKAASKTDQISVYSYYADAINNPLMRDNKNIVALADCDCVIEGPFTVNALVDLWVNSTPLPATIPDGIITYSAITQANIPPAGQDGPATVESVLQPYKDQWATKFTLP</sequence>
<evidence type="ECO:0000256" key="2">
    <source>
        <dbReference type="ARBA" id="ARBA00007639"/>
    </source>
</evidence>
<proteinExistence type="inferred from homology"/>
<dbReference type="PROSITE" id="PS51257">
    <property type="entry name" value="PROKAR_LIPOPROTEIN"/>
    <property type="match status" value="1"/>
</dbReference>
<evidence type="ECO:0000259" key="4">
    <source>
        <dbReference type="Pfam" id="PF13407"/>
    </source>
</evidence>
<comment type="subcellular location">
    <subcellularLocation>
        <location evidence="1">Cell envelope</location>
    </subcellularLocation>
</comment>
<dbReference type="PANTHER" id="PTHR46847">
    <property type="entry name" value="D-ALLOSE-BINDING PERIPLASMIC PROTEIN-RELATED"/>
    <property type="match status" value="1"/>
</dbReference>
<comment type="similarity">
    <text evidence="2">Belongs to the bacterial solute-binding protein 2 family.</text>
</comment>
<accession>A0A6J7J245</accession>